<evidence type="ECO:0000313" key="8">
    <source>
        <dbReference type="Proteomes" id="UP001152797"/>
    </source>
</evidence>
<comment type="caution">
    <text evidence="5">The sequence shown here is derived from an EMBL/GenBank/DDBJ whole genome shotgun (WGS) entry which is preliminary data.</text>
</comment>
<dbReference type="InterPro" id="IPR036397">
    <property type="entry name" value="RNaseH_sf"/>
</dbReference>
<evidence type="ECO:0000256" key="1">
    <source>
        <dbReference type="PROSITE-ProRule" id="PRU00047"/>
    </source>
</evidence>
<feature type="region of interest" description="Disordered" evidence="3">
    <location>
        <begin position="2704"/>
        <end position="2806"/>
    </location>
</feature>
<evidence type="ECO:0000313" key="5">
    <source>
        <dbReference type="EMBL" id="CAI3996484.1"/>
    </source>
</evidence>
<organism evidence="5">
    <name type="scientific">Cladocopium goreaui</name>
    <dbReference type="NCBI Taxonomy" id="2562237"/>
    <lineage>
        <taxon>Eukaryota</taxon>
        <taxon>Sar</taxon>
        <taxon>Alveolata</taxon>
        <taxon>Dinophyceae</taxon>
        <taxon>Suessiales</taxon>
        <taxon>Symbiodiniaceae</taxon>
        <taxon>Cladocopium</taxon>
    </lineage>
</organism>
<dbReference type="EMBL" id="CAMXCT010002217">
    <property type="protein sequence ID" value="CAI3996484.1"/>
    <property type="molecule type" value="Genomic_DNA"/>
</dbReference>
<reference evidence="5" key="1">
    <citation type="submission" date="2022-10" db="EMBL/GenBank/DDBJ databases">
        <authorList>
            <person name="Chen Y."/>
            <person name="Dougan E. K."/>
            <person name="Chan C."/>
            <person name="Rhodes N."/>
            <person name="Thang M."/>
        </authorList>
    </citation>
    <scope>NUCLEOTIDE SEQUENCE</scope>
</reference>
<feature type="region of interest" description="Disordered" evidence="3">
    <location>
        <begin position="2918"/>
        <end position="3018"/>
    </location>
</feature>
<evidence type="ECO:0000256" key="2">
    <source>
        <dbReference type="SAM" id="Coils"/>
    </source>
</evidence>
<dbReference type="CDD" id="cd09272">
    <property type="entry name" value="RNase_HI_RT_Ty1"/>
    <property type="match status" value="1"/>
</dbReference>
<feature type="compositionally biased region" description="Basic and acidic residues" evidence="3">
    <location>
        <begin position="2766"/>
        <end position="2776"/>
    </location>
</feature>
<keyword evidence="2" id="KW-0175">Coiled coil</keyword>
<dbReference type="Proteomes" id="UP001152797">
    <property type="component" value="Unassembled WGS sequence"/>
</dbReference>
<keyword evidence="7" id="KW-0645">Protease</keyword>
<dbReference type="GO" id="GO:0003676">
    <property type="term" value="F:nucleic acid binding"/>
    <property type="evidence" value="ECO:0007669"/>
    <property type="project" value="InterPro"/>
</dbReference>
<dbReference type="PANTHER" id="PTHR11439:SF483">
    <property type="entry name" value="PEPTIDE SYNTHASE GLIP-LIKE, PUTATIVE (AFU_ORTHOLOGUE AFUA_3G12920)-RELATED"/>
    <property type="match status" value="1"/>
</dbReference>
<protein>
    <submittedName>
        <fullName evidence="7">Copia protein (Gag-int-pol protein) [Cleaved into: Copia VLP protein Copia protease ]</fullName>
    </submittedName>
</protein>
<proteinExistence type="predicted"/>
<evidence type="ECO:0000256" key="3">
    <source>
        <dbReference type="SAM" id="MobiDB-lite"/>
    </source>
</evidence>
<dbReference type="GO" id="GO:0006508">
    <property type="term" value="P:proteolysis"/>
    <property type="evidence" value="ECO:0007669"/>
    <property type="project" value="UniProtKB-KW"/>
</dbReference>
<gene>
    <name evidence="5" type="ORF">C1SCF055_LOCUS22958</name>
</gene>
<feature type="region of interest" description="Disordered" evidence="3">
    <location>
        <begin position="2865"/>
        <end position="2884"/>
    </location>
</feature>
<keyword evidence="7" id="KW-0378">Hydrolase</keyword>
<evidence type="ECO:0000259" key="4">
    <source>
        <dbReference type="PROSITE" id="PS50158"/>
    </source>
</evidence>
<sequence>MQKHGGGEGRLLEIDVLRGEGHDLLCDQGIYSGLLRCAVEGKLDALIGGPPCRTRSVLRHYDIPGQPDCPRPIRAWGGEEFGIKDATEEEKKKLQEDDLVAWRMMFLFMVASYVRKARGIPEKVQFTLEQPSSPKAYKPEVVSWWDTWHWQELKKEFDFKETQVKHRGLGGTAEKPTTFGGNLALRPEEHYVSRGGAEEKSEEKKIRSSKDLSRWPPGIMAMVACALQRSVMQKTPALKAISWEQHLAMNHTPYRRDCLVCQQTLQQAHPHRRVKHPTGGVLSLDTAGPLVKAQDVTGGSARYFLVGAVTWAVPLGIVDLKDAAMEEEVPEEEIEEARLKRRKKIKLIKEKQRRTKRRLKVARSQLKNDKNLNQFQTQLKKKRVWLRADGYHINRVHTDQGHEFAGQFLKWAHQRGLHVTRTPGDDPPGNGRAELAVKFFKTQIRKCLLEAQLGADHWPLALRHINEVSRCSRLGKTPTWPQFWKEVVIRKRRWKRGGFEPTMEVVRYVSPAPEEHRHWVQPEGEVPRLTRCYVQKAERVPNEGTWIALEKETVDELSKRRRIREKSSIRLLKSEEMSSSQDPEELKAEASRREVKEMMEESVGHMFEAEAEVAAHEVEVLRSLKKMTEEAEEPEDEVLQTKVVSPKEVSKAWNHWLPAIEEEVNSLIVEKEALQQIGKKEVEEIVRKAERAGKKVEFLPSKMVYTRKPGPLGGRMKARWVVCGNFEEKRSNEDTYSSGAGASAFRLLAATAAHFQWQGGTVDIKTAFLNAEMEAAEGGEKGALRLHQLESEPNLWKILQEGGEEEEERRLKGLLMTYVDDICVVGDQETVNNTMEKIREKWKTSVPDSIGEVPIREEVKKKKVPITRDQSAQLGEKDEKVEVEDVRQSQKQVGELLWIVTRTRPDLMYAVSRMGSLVTKSPTKVNEIYQQVIGYLLRTSNEGLSFKSSPGDAPVLEVFTDASFAPDGRESHGSFVVEFLGCPIFWRSGKQSFVTLSTAEAEMMEVIEGMVAGESVLVMASEIFKGVARKVWTDSQSAQATLCLESGSWRTRHLRIRATAARQAFQRAEWLLQQKMIADIGTKPLAAARFNMLKEELGMKEWKEKIEEDAEQKKEEKKEGGDEKSSVGFVKQVAKIIMIAALLDGVKAQEDEEEEPGTTEFQVMMVAFALLIVFATLAIQWLLGFFQQSSATKEISATKKQGEPAATLPPEAASGDALWVVEENPQLRSRPWPQRYPAVMRRGLEENPLQPKNNKEEMWPLWLFRSTPQDMARCITADSSVDIYELRRLDFAVSPLGAICVAMLRSVDVEAHHRAYQSGLLDGEVAGKKITEWLGRYEGRRTELYVRIKGELVEIAFAPPRIYNAAVKRGGMLLSVGSMTVMVNMNDDLQATDREYMKWKRGLMSGIGGTIAERPLVRKEKDVLAEKFRFGKTILITDLVYKCSSNARGMTNIQYGLDEMGYAITVIDINSFKSVTRAQKFLDAVEHLKRNVMPDIAAEENVTIHFWISCAFLITDHHPYHVWVEGNFAERLAEAIRSVDKMDVAMDSADILRSFGIMVTTDDGMWRLMYGHAGNHYMNNHNMPDRLGVFGTMEKFLFRQRVLLMCSLNVEAAKGLNDTVKESSMKVGINLELMEKVLKEPATIEIGTGGGVPDTASTGTDCPGTVGGGRRINVGYEKAPWIEDTVRSVLPESSANIYDMWFYVNHGRDEMILCQQHFKGHADEVMPHDFMNQNLGCGKECVACRASEMSRDYDLWPPEYQRKTIIKTAARIRAFFNIMVDVGTIIMDPQRDFVQFLKDITRTMVGNKGCEHGEILMKALSHFGTVRVPRDGVKQIFTGKRGRQYIVIREEFSLETGKGTYDRFAYRVSKDYGNVFYKDYLKMVLGNDFSDVMGYPDVAAEKCGDVVEMWLGMLDLANMTKSQITFMETKADPGEITEPMNHEEAVVNQILRDVPMWHSLRNACLIGEKEISVIKENYKRSMADDIDDDDMEHAGHGTGAGTSAAQEPTTGDAEASAEGAGTSAAPDMHDATKSPSNPEEEFQISQDKGAVIEAIDALFALADNNVCLKCGENGHPNYECPTKGDDQVKIALINLRKKLQGDEVEDKGMSKEDEDREQERFRQEGYKATREGEYMYLQSIPLSVIGDRAHGEKSINGVKVVEKGPMTKNALNHVVDTASQKGVTLTCKEMKSALLYSDHKMYKKLKVGTDIGKLKILPVNGGKFYSSSYAGSGIEFPMPTETHANRVYLEKWENDYSYYLNKALQHHIGRKDVWEKTYGGKKTMFSGLKCDEAGWVDIMDFLHHPWIFDHENVRPEDDGLIDVGFREERVNTMIKAVGSELQEKNKIRIQFLALDSTFDKPDEYLRNVNGIIKVIAAWYQANNYDWERLLVDSGKFQLVRSCQEPEEIATANTVLRVSKAMLSEIDIEDDIPFYDEFVKKSGDEDVEMNKDDQDEIDRLVRESKKATGEESEDDVEMLDARPSRTTQASIIHCIDMAQNEDAIDSTARAVDGMILTYLKDRYKLFHVWTSMASAQGVKGIKVLCKIMKYLVQTGVTPQLIYSKVADVTDDEDEERQLATRREASDFIRKIISGTFAVRSYDYFRVNPPRRDDHIHIDPVELVCAVTERARTFTVLMSGNSFERHRILCFPLPWLKTRLPYAKKWRAAADVDIKGKNVATIIEGAELNLMRSCFFFKGPVAKLCPPDRAAKRGEKPEEREIRPLKNAPEEPGATKETKVAVAAEGILPSPQSAPSQRTSKGAASDLKTPEKKDEEGQHGVGSVEKSVAPQSDPKMSEPPHMSTPMTPLFDENQLRRFQELYAQAPWLFPQHVPQAPLSLMRPGQFLPPVQRPLFLEQDERRMHEEGRVGSSGFHGHGHDRSMDVDRENRELRRNWEEVLRENQLLRERVDALEFQKLDEDQRFATPNGSGGQLERPPKKEADRSPKSPKEAETTKEAFNFHRPAVGVTTGSGEKAERPPGSGPDLKNPKEAETAETTKEAERPPGSGSTFQSAKEAKTS</sequence>
<feature type="compositionally biased region" description="Basic and acidic residues" evidence="3">
    <location>
        <begin position="2985"/>
        <end position="3001"/>
    </location>
</feature>
<feature type="compositionally biased region" description="Low complexity" evidence="3">
    <location>
        <begin position="2001"/>
        <end position="2025"/>
    </location>
</feature>
<feature type="compositionally biased region" description="Polar residues" evidence="3">
    <location>
        <begin position="2748"/>
        <end position="2760"/>
    </location>
</feature>
<feature type="coiled-coil region" evidence="2">
    <location>
        <begin position="334"/>
        <end position="369"/>
    </location>
</feature>
<feature type="compositionally biased region" description="Basic and acidic residues" evidence="3">
    <location>
        <begin position="2106"/>
        <end position="2121"/>
    </location>
</feature>
<name>A0A9P1G0I4_9DINO</name>
<dbReference type="GO" id="GO:0008270">
    <property type="term" value="F:zinc ion binding"/>
    <property type="evidence" value="ECO:0007669"/>
    <property type="project" value="UniProtKB-KW"/>
</dbReference>
<feature type="compositionally biased region" description="Basic and acidic residues" evidence="3">
    <location>
        <begin position="2875"/>
        <end position="2884"/>
    </location>
</feature>
<dbReference type="PROSITE" id="PS50158">
    <property type="entry name" value="ZF_CCHC"/>
    <property type="match status" value="1"/>
</dbReference>
<dbReference type="Gene3D" id="3.30.420.10">
    <property type="entry name" value="Ribonuclease H-like superfamily/Ribonuclease H"/>
    <property type="match status" value="1"/>
</dbReference>
<dbReference type="InterPro" id="IPR012337">
    <property type="entry name" value="RNaseH-like_sf"/>
</dbReference>
<evidence type="ECO:0000313" key="6">
    <source>
        <dbReference type="EMBL" id="CAL1149859.1"/>
    </source>
</evidence>
<keyword evidence="8" id="KW-1185">Reference proteome</keyword>
<keyword evidence="1" id="KW-0863">Zinc-finger</keyword>
<dbReference type="EMBL" id="CAMXCT030002217">
    <property type="protein sequence ID" value="CAL4783796.1"/>
    <property type="molecule type" value="Genomic_DNA"/>
</dbReference>
<dbReference type="SUPFAM" id="SSF53098">
    <property type="entry name" value="Ribonuclease H-like"/>
    <property type="match status" value="1"/>
</dbReference>
<feature type="compositionally biased region" description="Basic and acidic residues" evidence="3">
    <location>
        <begin position="2707"/>
        <end position="2722"/>
    </location>
</feature>
<dbReference type="PANTHER" id="PTHR11439">
    <property type="entry name" value="GAG-POL-RELATED RETROTRANSPOSON"/>
    <property type="match status" value="1"/>
</dbReference>
<evidence type="ECO:0000313" key="7">
    <source>
        <dbReference type="EMBL" id="CAL4783796.1"/>
    </source>
</evidence>
<reference evidence="6" key="2">
    <citation type="submission" date="2024-04" db="EMBL/GenBank/DDBJ databases">
        <authorList>
            <person name="Chen Y."/>
            <person name="Shah S."/>
            <person name="Dougan E. K."/>
            <person name="Thang M."/>
            <person name="Chan C."/>
        </authorList>
    </citation>
    <scope>NUCLEOTIDE SEQUENCE [LARGE SCALE GENOMIC DNA]</scope>
</reference>
<dbReference type="OrthoDB" id="444716at2759"/>
<feature type="region of interest" description="Disordered" evidence="3">
    <location>
        <begin position="1986"/>
        <end position="2044"/>
    </location>
</feature>
<keyword evidence="1" id="KW-0479">Metal-binding</keyword>
<accession>A0A9P1G0I4</accession>
<dbReference type="InterPro" id="IPR001878">
    <property type="entry name" value="Znf_CCHC"/>
</dbReference>
<keyword evidence="1" id="KW-0862">Zinc</keyword>
<dbReference type="EMBL" id="CAMXCT020002217">
    <property type="protein sequence ID" value="CAL1149859.1"/>
    <property type="molecule type" value="Genomic_DNA"/>
</dbReference>
<feature type="region of interest" description="Disordered" evidence="3">
    <location>
        <begin position="2101"/>
        <end position="2121"/>
    </location>
</feature>
<feature type="compositionally biased region" description="Basic and acidic residues" evidence="3">
    <location>
        <begin position="2934"/>
        <end position="2958"/>
    </location>
</feature>
<feature type="domain" description="CCHC-type" evidence="4">
    <location>
        <begin position="2067"/>
        <end position="2081"/>
    </location>
</feature>
<dbReference type="GO" id="GO:0008233">
    <property type="term" value="F:peptidase activity"/>
    <property type="evidence" value="ECO:0007669"/>
    <property type="project" value="UniProtKB-KW"/>
</dbReference>